<evidence type="ECO:0000256" key="2">
    <source>
        <dbReference type="ARBA" id="ARBA00022980"/>
    </source>
</evidence>
<dbReference type="Gene3D" id="3.30.70.60">
    <property type="match status" value="1"/>
</dbReference>
<accession>D5EJK7</accession>
<evidence type="ECO:0000313" key="8">
    <source>
        <dbReference type="Proteomes" id="UP000000925"/>
    </source>
</evidence>
<dbReference type="InterPro" id="IPR035980">
    <property type="entry name" value="Ribosomal_bS6_sf"/>
</dbReference>
<dbReference type="OrthoDB" id="196476at2"/>
<dbReference type="GO" id="GO:0006412">
    <property type="term" value="P:translation"/>
    <property type="evidence" value="ECO:0007669"/>
    <property type="project" value="InterPro"/>
</dbReference>
<dbReference type="KEGG" id="caa:Caka_1587"/>
<comment type="function">
    <text evidence="4">Binds together with bS18 to 16S ribosomal RNA.</text>
</comment>
<protein>
    <recommendedName>
        <fullName evidence="5">Small ribosomal subunit protein bS6</fullName>
    </recommendedName>
    <alternativeName>
        <fullName evidence="6">30S ribosomal protein S6</fullName>
    </alternativeName>
</protein>
<dbReference type="GO" id="GO:0019843">
    <property type="term" value="F:rRNA binding"/>
    <property type="evidence" value="ECO:0007669"/>
    <property type="project" value="InterPro"/>
</dbReference>
<evidence type="ECO:0000256" key="1">
    <source>
        <dbReference type="ARBA" id="ARBA00009512"/>
    </source>
</evidence>
<organism evidence="7 8">
    <name type="scientific">Coraliomargarita akajimensis (strain DSM 45221 / IAM 15411 / JCM 23193 / KCTC 12865 / 04OKA010-24)</name>
    <dbReference type="NCBI Taxonomy" id="583355"/>
    <lineage>
        <taxon>Bacteria</taxon>
        <taxon>Pseudomonadati</taxon>
        <taxon>Verrucomicrobiota</taxon>
        <taxon>Opitutia</taxon>
        <taxon>Puniceicoccales</taxon>
        <taxon>Coraliomargaritaceae</taxon>
        <taxon>Coraliomargarita</taxon>
    </lineage>
</organism>
<dbReference type="Proteomes" id="UP000000925">
    <property type="component" value="Chromosome"/>
</dbReference>
<gene>
    <name evidence="7" type="ordered locus">Caka_1587</name>
</gene>
<dbReference type="AlphaFoldDB" id="D5EJK7"/>
<dbReference type="SUPFAM" id="SSF54995">
    <property type="entry name" value="Ribosomal protein S6"/>
    <property type="match status" value="1"/>
</dbReference>
<evidence type="ECO:0000256" key="6">
    <source>
        <dbReference type="ARBA" id="ARBA00035520"/>
    </source>
</evidence>
<keyword evidence="8" id="KW-1185">Reference proteome</keyword>
<keyword evidence="3" id="KW-0687">Ribonucleoprotein</keyword>
<keyword evidence="2 7" id="KW-0689">Ribosomal protein</keyword>
<dbReference type="STRING" id="583355.Caka_1587"/>
<evidence type="ECO:0000256" key="3">
    <source>
        <dbReference type="ARBA" id="ARBA00023274"/>
    </source>
</evidence>
<name>D5EJK7_CORAD</name>
<dbReference type="HOGENOM" id="CLU_181363_0_0_0"/>
<comment type="similarity">
    <text evidence="1">Belongs to the bacterial ribosomal protein bS6 family.</text>
</comment>
<evidence type="ECO:0000256" key="4">
    <source>
        <dbReference type="ARBA" id="ARBA00035104"/>
    </source>
</evidence>
<sequence>MSATTINKYKFSFILDLRNTEDDVAKVQADITEAIAAVGGEVSDSDDLGVREFARAADRRYTQAQYIILYVSGPSSIDRDLKDKLKHEKRINRIFVEVA</sequence>
<dbReference type="InterPro" id="IPR014717">
    <property type="entry name" value="Transl_elong_EF1B/ribsomal_bS6"/>
</dbReference>
<evidence type="ECO:0000313" key="7">
    <source>
        <dbReference type="EMBL" id="ADE54606.1"/>
    </source>
</evidence>
<dbReference type="EMBL" id="CP001998">
    <property type="protein sequence ID" value="ADE54606.1"/>
    <property type="molecule type" value="Genomic_DNA"/>
</dbReference>
<dbReference type="InterPro" id="IPR000529">
    <property type="entry name" value="Ribosomal_bS6"/>
</dbReference>
<dbReference type="GO" id="GO:0005840">
    <property type="term" value="C:ribosome"/>
    <property type="evidence" value="ECO:0007669"/>
    <property type="project" value="UniProtKB-KW"/>
</dbReference>
<proteinExistence type="inferred from homology"/>
<dbReference type="GO" id="GO:1990904">
    <property type="term" value="C:ribonucleoprotein complex"/>
    <property type="evidence" value="ECO:0007669"/>
    <property type="project" value="UniProtKB-KW"/>
</dbReference>
<dbReference type="GO" id="GO:0003735">
    <property type="term" value="F:structural constituent of ribosome"/>
    <property type="evidence" value="ECO:0007669"/>
    <property type="project" value="InterPro"/>
</dbReference>
<dbReference type="eggNOG" id="COG0360">
    <property type="taxonomic scope" value="Bacteria"/>
</dbReference>
<dbReference type="RefSeq" id="WP_013043328.1">
    <property type="nucleotide sequence ID" value="NC_014008.1"/>
</dbReference>
<evidence type="ECO:0000256" key="5">
    <source>
        <dbReference type="ARBA" id="ARBA00035294"/>
    </source>
</evidence>
<reference evidence="7 8" key="1">
    <citation type="journal article" date="2010" name="Stand. Genomic Sci.">
        <title>Complete genome sequence of Coraliomargarita akajimensis type strain (04OKA010-24).</title>
        <authorList>
            <person name="Mavromatis K."/>
            <person name="Abt B."/>
            <person name="Brambilla E."/>
            <person name="Lapidus A."/>
            <person name="Copeland A."/>
            <person name="Deshpande S."/>
            <person name="Nolan M."/>
            <person name="Lucas S."/>
            <person name="Tice H."/>
            <person name="Cheng J.F."/>
            <person name="Han C."/>
            <person name="Detter J.C."/>
            <person name="Woyke T."/>
            <person name="Goodwin L."/>
            <person name="Pitluck S."/>
            <person name="Held B."/>
            <person name="Brettin T."/>
            <person name="Tapia R."/>
            <person name="Ivanova N."/>
            <person name="Mikhailova N."/>
            <person name="Pati A."/>
            <person name="Liolios K."/>
            <person name="Chen A."/>
            <person name="Palaniappan K."/>
            <person name="Land M."/>
            <person name="Hauser L."/>
            <person name="Chang Y.J."/>
            <person name="Jeffries C.D."/>
            <person name="Rohde M."/>
            <person name="Goker M."/>
            <person name="Bristow J."/>
            <person name="Eisen J.A."/>
            <person name="Markowitz V."/>
            <person name="Hugenholtz P."/>
            <person name="Klenk H.P."/>
            <person name="Kyrpides N.C."/>
        </authorList>
    </citation>
    <scope>NUCLEOTIDE SEQUENCE [LARGE SCALE GENOMIC DNA]</scope>
    <source>
        <strain evidence="8">DSM 45221 / IAM 15411 / JCM 23193 / KCTC 12865</strain>
    </source>
</reference>
<dbReference type="Pfam" id="PF01250">
    <property type="entry name" value="Ribosomal_S6"/>
    <property type="match status" value="1"/>
</dbReference>